<evidence type="ECO:0000313" key="4">
    <source>
        <dbReference type="Proteomes" id="UP000589085"/>
    </source>
</evidence>
<dbReference type="InterPro" id="IPR006905">
    <property type="entry name" value="Flavin_halogenase"/>
</dbReference>
<dbReference type="PANTHER" id="PTHR43747:SF5">
    <property type="entry name" value="FAD-BINDING DOMAIN-CONTAINING PROTEIN"/>
    <property type="match status" value="1"/>
</dbReference>
<dbReference type="PANTHER" id="PTHR43747">
    <property type="entry name" value="FAD-BINDING PROTEIN"/>
    <property type="match status" value="1"/>
</dbReference>
<keyword evidence="1" id="KW-0560">Oxidoreductase</keyword>
<proteinExistence type="predicted"/>
<dbReference type="EMBL" id="JABEQJ010000056">
    <property type="protein sequence ID" value="MBB2162785.1"/>
    <property type="molecule type" value="Genomic_DNA"/>
</dbReference>
<dbReference type="Gene3D" id="3.50.50.60">
    <property type="entry name" value="FAD/NAD(P)-binding domain"/>
    <property type="match status" value="1"/>
</dbReference>
<dbReference type="InterPro" id="IPR050816">
    <property type="entry name" value="Flavin-dep_Halogenase_NPB"/>
</dbReference>
<dbReference type="Pfam" id="PF04820">
    <property type="entry name" value="Trp_halogenase"/>
    <property type="match status" value="1"/>
</dbReference>
<name>A0A7W4IH32_9PROT</name>
<dbReference type="Proteomes" id="UP000589085">
    <property type="component" value="Unassembled WGS sequence"/>
</dbReference>
<keyword evidence="2" id="KW-0503">Monooxygenase</keyword>
<protein>
    <submittedName>
        <fullName evidence="3">NAD(P)/FAD-dependent oxidoreductase</fullName>
    </submittedName>
</protein>
<dbReference type="Pfam" id="PF13450">
    <property type="entry name" value="NAD_binding_8"/>
    <property type="match status" value="1"/>
</dbReference>
<dbReference type="SUPFAM" id="SSF51905">
    <property type="entry name" value="FAD/NAD(P)-binding domain"/>
    <property type="match status" value="1"/>
</dbReference>
<organism evidence="3 4">
    <name type="scientific">Gluconacetobacter sacchari</name>
    <dbReference type="NCBI Taxonomy" id="92759"/>
    <lineage>
        <taxon>Bacteria</taxon>
        <taxon>Pseudomonadati</taxon>
        <taxon>Pseudomonadota</taxon>
        <taxon>Alphaproteobacteria</taxon>
        <taxon>Acetobacterales</taxon>
        <taxon>Acetobacteraceae</taxon>
        <taxon>Gluconacetobacter</taxon>
    </lineage>
</organism>
<sequence length="569" mass="63977">MSYDYDIAIIGSGISGSMLGSILSRHGANVVILDAGTHPRFAVGESMIPESGVLLTLLSEAFDIPELRYPANIDLLNKHVGSSSAGIKLSFSFAWNDLDRQHNPRDLVSTPVLAPEAHLFRQDVDAYYVALAARLGAIIRQQVRITSIHPDDDGVTLNLERGKDLRVRYVVDASGFRSPLASQMRMREGAPEMQTRTRSIFTHMVGVRTYEEAIADLKTSRSPTHIGQSTLHHIFDQGWLWIIPFDNHPHSTNPLCSVGLQFQIDQHGPAGDPEQEFQRFLERHPSVQLHFEGAARVREWTVAPRINYNSRVTISDRYCLLGHAAGFVDPLFSRGLANTFESILRVAPKILRSLRDNKWHSDDFFSYDRYSRSVVAINDRLVANSYSAFRSFPLWNAWFRVWLSGSYIGVLRLRRILADFRSHGDLDALEQAFDNATYPGHLSIESRQFETLFEKAATAMEAKEAGEINESEAIARLQYLFVEIGAGLPINFADFNNRFVSRPDDKFANALLNWANSAPFGLASKLARPGAGHFEYLDTYRYGDRLMQIRHADEALEQLPTPGKKTTAL</sequence>
<dbReference type="PRINTS" id="PR00420">
    <property type="entry name" value="RNGMNOXGNASE"/>
</dbReference>
<evidence type="ECO:0000256" key="1">
    <source>
        <dbReference type="ARBA" id="ARBA00023002"/>
    </source>
</evidence>
<evidence type="ECO:0000313" key="3">
    <source>
        <dbReference type="EMBL" id="MBB2162785.1"/>
    </source>
</evidence>
<dbReference type="RefSeq" id="WP_182999600.1">
    <property type="nucleotide sequence ID" value="NZ_JABEQJ010000056.1"/>
</dbReference>
<dbReference type="AlphaFoldDB" id="A0A7W4IH32"/>
<gene>
    <name evidence="3" type="ORF">HLH48_22060</name>
</gene>
<comment type="caution">
    <text evidence="3">The sequence shown here is derived from an EMBL/GenBank/DDBJ whole genome shotgun (WGS) entry which is preliminary data.</text>
</comment>
<dbReference type="InterPro" id="IPR036188">
    <property type="entry name" value="FAD/NAD-bd_sf"/>
</dbReference>
<accession>A0A7W4IH32</accession>
<evidence type="ECO:0000256" key="2">
    <source>
        <dbReference type="ARBA" id="ARBA00023033"/>
    </source>
</evidence>
<dbReference type="GO" id="GO:0004497">
    <property type="term" value="F:monooxygenase activity"/>
    <property type="evidence" value="ECO:0007669"/>
    <property type="project" value="UniProtKB-KW"/>
</dbReference>
<reference evidence="3 4" key="1">
    <citation type="submission" date="2020-04" db="EMBL/GenBank/DDBJ databases">
        <title>Description of novel Gluconacetobacter.</title>
        <authorList>
            <person name="Sombolestani A."/>
        </authorList>
    </citation>
    <scope>NUCLEOTIDE SEQUENCE [LARGE SCALE GENOMIC DNA]</scope>
    <source>
        <strain evidence="3 4">LMG 19747</strain>
    </source>
</reference>